<protein>
    <recommendedName>
        <fullName evidence="8">Endonuclease V</fullName>
    </recommendedName>
</protein>
<reference evidence="6" key="1">
    <citation type="thesis" date="2020" institute="ProQuest LLC" country="789 East Eisenhower Parkway, Ann Arbor, MI, USA">
        <title>Comparative Genomics and Chromosome Evolution.</title>
        <authorList>
            <person name="Mudd A.B."/>
        </authorList>
    </citation>
    <scope>NUCLEOTIDE SEQUENCE</scope>
    <source>
        <strain evidence="6">1538</strain>
        <tissue evidence="6">Blood</tissue>
    </source>
</reference>
<dbReference type="InterPro" id="IPR007581">
    <property type="entry name" value="Endonuclease-V"/>
</dbReference>
<dbReference type="Gene3D" id="3.30.2170.10">
    <property type="entry name" value="archaeoglobus fulgidus dsm 4304 superfamily"/>
    <property type="match status" value="1"/>
</dbReference>
<dbReference type="CDD" id="cd06559">
    <property type="entry name" value="Endonuclease_V"/>
    <property type="match status" value="1"/>
</dbReference>
<evidence type="ECO:0000256" key="5">
    <source>
        <dbReference type="ARBA" id="ARBA00022801"/>
    </source>
</evidence>
<evidence type="ECO:0000256" key="4">
    <source>
        <dbReference type="ARBA" id="ARBA00022759"/>
    </source>
</evidence>
<keyword evidence="2" id="KW-0963">Cytoplasm</keyword>
<dbReference type="GO" id="GO:0016891">
    <property type="term" value="F:RNA endonuclease activity producing 5'-phosphomonoesters, hydrolytic mechanism"/>
    <property type="evidence" value="ECO:0007669"/>
    <property type="project" value="TreeGrafter"/>
</dbReference>
<comment type="subcellular location">
    <subcellularLocation>
        <location evidence="1">Cytoplasm</location>
    </subcellularLocation>
</comment>
<dbReference type="EMBL" id="DYDO01000004">
    <property type="protein sequence ID" value="DBA25633.1"/>
    <property type="molecule type" value="Genomic_DNA"/>
</dbReference>
<accession>A0AAV3AF83</accession>
<dbReference type="PANTHER" id="PTHR28511:SF1">
    <property type="entry name" value="ENDONUCLEASE V"/>
    <property type="match status" value="1"/>
</dbReference>
<dbReference type="GO" id="GO:0006281">
    <property type="term" value="P:DNA repair"/>
    <property type="evidence" value="ECO:0007669"/>
    <property type="project" value="InterPro"/>
</dbReference>
<dbReference type="GO" id="GO:0005737">
    <property type="term" value="C:cytoplasm"/>
    <property type="evidence" value="ECO:0007669"/>
    <property type="project" value="UniProtKB-SubCell"/>
</dbReference>
<dbReference type="PANTHER" id="PTHR28511">
    <property type="entry name" value="ENDONUCLEASE V"/>
    <property type="match status" value="1"/>
</dbReference>
<comment type="caution">
    <text evidence="6">The sequence shown here is derived from an EMBL/GenBank/DDBJ whole genome shotgun (WGS) entry which is preliminary data.</text>
</comment>
<keyword evidence="5" id="KW-0378">Hydrolase</keyword>
<dbReference type="GO" id="GO:0003727">
    <property type="term" value="F:single-stranded RNA binding"/>
    <property type="evidence" value="ECO:0007669"/>
    <property type="project" value="TreeGrafter"/>
</dbReference>
<keyword evidence="3" id="KW-0540">Nuclease</keyword>
<keyword evidence="7" id="KW-1185">Reference proteome</keyword>
<evidence type="ECO:0000256" key="3">
    <source>
        <dbReference type="ARBA" id="ARBA00022722"/>
    </source>
</evidence>
<evidence type="ECO:0000313" key="6">
    <source>
        <dbReference type="EMBL" id="DBA25633.1"/>
    </source>
</evidence>
<name>A0AAV3AF83_PYXAD</name>
<evidence type="ECO:0000256" key="1">
    <source>
        <dbReference type="ARBA" id="ARBA00004496"/>
    </source>
</evidence>
<evidence type="ECO:0000256" key="2">
    <source>
        <dbReference type="ARBA" id="ARBA00022490"/>
    </source>
</evidence>
<dbReference type="AlphaFoldDB" id="A0AAV3AF83"/>
<gene>
    <name evidence="6" type="ORF">GDO54_009998</name>
</gene>
<proteinExistence type="predicted"/>
<sequence>MAEAEAQSAPEETKLEWEKEQRRLKDQLITSNTETWQQEAELVGLERVGGVDLSYIKGDDKVACASLVVLSYPKMEVIYEDCHMVTLDAPYIAGFLAFREVPSLVEAVKILEEKRPDLMPQVLLVDGNGILHHRGFGVACHLGILTNLPTVGVAKNLLLVDGLENNETHKEQVTETKL</sequence>
<keyword evidence="4" id="KW-0255">Endonuclease</keyword>
<evidence type="ECO:0000313" key="7">
    <source>
        <dbReference type="Proteomes" id="UP001181693"/>
    </source>
</evidence>
<dbReference type="GO" id="GO:0005730">
    <property type="term" value="C:nucleolus"/>
    <property type="evidence" value="ECO:0007669"/>
    <property type="project" value="TreeGrafter"/>
</dbReference>
<dbReference type="Proteomes" id="UP001181693">
    <property type="component" value="Unassembled WGS sequence"/>
</dbReference>
<evidence type="ECO:0008006" key="8">
    <source>
        <dbReference type="Google" id="ProtNLM"/>
    </source>
</evidence>
<dbReference type="Pfam" id="PF04493">
    <property type="entry name" value="Endonuclease_5"/>
    <property type="match status" value="1"/>
</dbReference>
<organism evidence="6 7">
    <name type="scientific">Pyxicephalus adspersus</name>
    <name type="common">African bullfrog</name>
    <dbReference type="NCBI Taxonomy" id="30357"/>
    <lineage>
        <taxon>Eukaryota</taxon>
        <taxon>Metazoa</taxon>
        <taxon>Chordata</taxon>
        <taxon>Craniata</taxon>
        <taxon>Vertebrata</taxon>
        <taxon>Euteleostomi</taxon>
        <taxon>Amphibia</taxon>
        <taxon>Batrachia</taxon>
        <taxon>Anura</taxon>
        <taxon>Neobatrachia</taxon>
        <taxon>Ranoidea</taxon>
        <taxon>Pyxicephalidae</taxon>
        <taxon>Pyxicephalinae</taxon>
        <taxon>Pyxicephalus</taxon>
    </lineage>
</organism>